<proteinExistence type="predicted"/>
<name>A0AAV6Y4S8_9LAMI</name>
<organism evidence="1 2">
    <name type="scientific">Buddleja alternifolia</name>
    <dbReference type="NCBI Taxonomy" id="168488"/>
    <lineage>
        <taxon>Eukaryota</taxon>
        <taxon>Viridiplantae</taxon>
        <taxon>Streptophyta</taxon>
        <taxon>Embryophyta</taxon>
        <taxon>Tracheophyta</taxon>
        <taxon>Spermatophyta</taxon>
        <taxon>Magnoliopsida</taxon>
        <taxon>eudicotyledons</taxon>
        <taxon>Gunneridae</taxon>
        <taxon>Pentapetalae</taxon>
        <taxon>asterids</taxon>
        <taxon>lamiids</taxon>
        <taxon>Lamiales</taxon>
        <taxon>Scrophulariaceae</taxon>
        <taxon>Buddlejeae</taxon>
        <taxon>Buddleja</taxon>
    </lineage>
</organism>
<evidence type="ECO:0008006" key="3">
    <source>
        <dbReference type="Google" id="ProtNLM"/>
    </source>
</evidence>
<sequence length="568" mass="65070">MKRNASSIAIMKRKATRRVDVDGSASASLDKISELPQVLLQNIQYFLSPKQAAQTILLSKAWSFILCVMLACILKEGKKKGIFIPSIEWAGVANLKSITICGHANWFHLDNFQVFPNLKDLSLTNVCLSGISSLCDDFWCYFPGLENLKFNNCYGLEEIQISSHSIQHISLTDINRSIKAHFDAPNILSFEYSGKYIPATLSFAKSYSKWKSDIVLELDIVDDNSLWLKQLNELLRGGLSQSKITLDLYKLPNHQQNNNIVPSFEPVEVEELKFSFQKKQKKSSTTVMNDLFRVCRPKNVDVCWYAKEDGKYERKSNEYAEEVFKILMERSQSISTEIINQDYNSPSLFTQLIWQNDLKEVSLKIYDDILHEWRPPLHSGTSLRKCALPDNGYLHEIRFQLKWRRKAGPKPGDVTAKQLFRKKLLISDIGSEPLLLQGPKLEDVTAKQLFRKKLRISDIGPSSNRLYLDIDGDQSLMEFFTEDEKLRLEDGIKVTGLDIVGDKRCYDLLLCSKPGLTMYAGIGEMSFRNSLIKDNIVEIWGSRKDSSLRMVLCFGRYFPRAVIKFFLD</sequence>
<dbReference type="InterPro" id="IPR053197">
    <property type="entry name" value="F-box_SCFL_complex_component"/>
</dbReference>
<dbReference type="PANTHER" id="PTHR34223">
    <property type="entry name" value="OS11G0201299 PROTEIN"/>
    <property type="match status" value="1"/>
</dbReference>
<dbReference type="AlphaFoldDB" id="A0AAV6Y4S8"/>
<accession>A0AAV6Y4S8</accession>
<evidence type="ECO:0000313" key="2">
    <source>
        <dbReference type="Proteomes" id="UP000826271"/>
    </source>
</evidence>
<dbReference type="PANTHER" id="PTHR34223:SF51">
    <property type="entry name" value="OS06G0556300 PROTEIN"/>
    <property type="match status" value="1"/>
</dbReference>
<gene>
    <name evidence="1" type="ORF">BUALT_Bualt02G0004100</name>
</gene>
<dbReference type="Proteomes" id="UP000826271">
    <property type="component" value="Unassembled WGS sequence"/>
</dbReference>
<dbReference type="Gene3D" id="3.80.10.10">
    <property type="entry name" value="Ribonuclease Inhibitor"/>
    <property type="match status" value="1"/>
</dbReference>
<reference evidence="1" key="1">
    <citation type="submission" date="2019-10" db="EMBL/GenBank/DDBJ databases">
        <authorList>
            <person name="Zhang R."/>
            <person name="Pan Y."/>
            <person name="Wang J."/>
            <person name="Ma R."/>
            <person name="Yu S."/>
        </authorList>
    </citation>
    <scope>NUCLEOTIDE SEQUENCE</scope>
    <source>
        <strain evidence="1">LA-IB0</strain>
        <tissue evidence="1">Leaf</tissue>
    </source>
</reference>
<evidence type="ECO:0000313" key="1">
    <source>
        <dbReference type="EMBL" id="KAG8387272.1"/>
    </source>
</evidence>
<dbReference type="InterPro" id="IPR032675">
    <property type="entry name" value="LRR_dom_sf"/>
</dbReference>
<keyword evidence="2" id="KW-1185">Reference proteome</keyword>
<protein>
    <recommendedName>
        <fullName evidence="3">F-box domain-containing protein</fullName>
    </recommendedName>
</protein>
<comment type="caution">
    <text evidence="1">The sequence shown here is derived from an EMBL/GenBank/DDBJ whole genome shotgun (WGS) entry which is preliminary data.</text>
</comment>
<dbReference type="EMBL" id="WHWC01000002">
    <property type="protein sequence ID" value="KAG8387272.1"/>
    <property type="molecule type" value="Genomic_DNA"/>
</dbReference>